<dbReference type="InterPro" id="IPR009057">
    <property type="entry name" value="Homeodomain-like_sf"/>
</dbReference>
<dbReference type="RefSeq" id="WP_063498884.1">
    <property type="nucleotide sequence ID" value="NZ_CP014579.1"/>
</dbReference>
<evidence type="ECO:0000256" key="3">
    <source>
        <dbReference type="ARBA" id="ARBA00023163"/>
    </source>
</evidence>
<evidence type="ECO:0000256" key="1">
    <source>
        <dbReference type="ARBA" id="ARBA00023015"/>
    </source>
</evidence>
<keyword evidence="2 4" id="KW-0238">DNA-binding</keyword>
<evidence type="ECO:0000313" key="6">
    <source>
        <dbReference type="EMBL" id="ANB75601.1"/>
    </source>
</evidence>
<dbReference type="PANTHER" id="PTHR47506:SF7">
    <property type="entry name" value="TRANSCRIPTIONAL REGULATORY PROTEIN"/>
    <property type="match status" value="1"/>
</dbReference>
<gene>
    <name evidence="6" type="ORF">AYM40_24980</name>
</gene>
<dbReference type="InterPro" id="IPR036271">
    <property type="entry name" value="Tet_transcr_reg_TetR-rel_C_sf"/>
</dbReference>
<dbReference type="Gene3D" id="1.10.357.10">
    <property type="entry name" value="Tetracycline Repressor, domain 2"/>
    <property type="match status" value="1"/>
</dbReference>
<dbReference type="PANTHER" id="PTHR47506">
    <property type="entry name" value="TRANSCRIPTIONAL REGULATORY PROTEIN"/>
    <property type="match status" value="1"/>
</dbReference>
<name>A0A160FRW6_9BURK</name>
<dbReference type="AlphaFoldDB" id="A0A160FRW6"/>
<feature type="domain" description="HTH tetR-type" evidence="5">
    <location>
        <begin position="10"/>
        <end position="70"/>
    </location>
</feature>
<protein>
    <recommendedName>
        <fullName evidence="5">HTH tetR-type domain-containing protein</fullName>
    </recommendedName>
</protein>
<dbReference type="Pfam" id="PF00440">
    <property type="entry name" value="TetR_N"/>
    <property type="match status" value="1"/>
</dbReference>
<keyword evidence="3" id="KW-0804">Transcription</keyword>
<evidence type="ECO:0000259" key="5">
    <source>
        <dbReference type="PROSITE" id="PS50977"/>
    </source>
</evidence>
<reference evidence="6 7" key="1">
    <citation type="journal article" date="2016" name="Gene">
        <title>PacBio SMRT assembly of a complex multi-replicon genome reveals chlorocatechol degradative operon in a region of genome plasticity.</title>
        <authorList>
            <person name="Ricker N."/>
            <person name="Shen S.Y."/>
            <person name="Goordial J."/>
            <person name="Jin S."/>
            <person name="Fulthorpe R.R."/>
        </authorList>
    </citation>
    <scope>NUCLEOTIDE SEQUENCE [LARGE SCALE GENOMIC DNA]</scope>
    <source>
        <strain evidence="6 7">OLGA172</strain>
    </source>
</reference>
<evidence type="ECO:0000256" key="2">
    <source>
        <dbReference type="ARBA" id="ARBA00023125"/>
    </source>
</evidence>
<dbReference type="InterPro" id="IPR001647">
    <property type="entry name" value="HTH_TetR"/>
</dbReference>
<feature type="DNA-binding region" description="H-T-H motif" evidence="4">
    <location>
        <begin position="33"/>
        <end position="52"/>
    </location>
</feature>
<proteinExistence type="predicted"/>
<dbReference type="Gene3D" id="1.10.10.60">
    <property type="entry name" value="Homeodomain-like"/>
    <property type="match status" value="1"/>
</dbReference>
<keyword evidence="7" id="KW-1185">Reference proteome</keyword>
<keyword evidence="1" id="KW-0805">Transcription regulation</keyword>
<dbReference type="EMBL" id="CP014579">
    <property type="protein sequence ID" value="ANB75601.1"/>
    <property type="molecule type" value="Genomic_DNA"/>
</dbReference>
<sequence length="175" mass="18970">MGRSNREQAQQNRQRILDEADAIVRCGGAAAAGISEIMARVGMTQGAFYHHFASKDALISEACSAGFTQSVKNWTAKAFPKGRPLSGALKRLVTYYLSKKPVEQSCPMVALGQDAAPHHASEALNDAYRDGVDQLFSTFVDIARTDPSCSLSQEQLRNAFVAMVGANMLAMGDWR</sequence>
<dbReference type="SUPFAM" id="SSF46689">
    <property type="entry name" value="Homeodomain-like"/>
    <property type="match status" value="1"/>
</dbReference>
<organism evidence="6 7">
    <name type="scientific">Paraburkholderia phytofirmans OLGA172</name>
    <dbReference type="NCBI Taxonomy" id="1417228"/>
    <lineage>
        <taxon>Bacteria</taxon>
        <taxon>Pseudomonadati</taxon>
        <taxon>Pseudomonadota</taxon>
        <taxon>Betaproteobacteria</taxon>
        <taxon>Burkholderiales</taxon>
        <taxon>Burkholderiaceae</taxon>
        <taxon>Paraburkholderia</taxon>
    </lineage>
</organism>
<dbReference type="SUPFAM" id="SSF48498">
    <property type="entry name" value="Tetracyclin repressor-like, C-terminal domain"/>
    <property type="match status" value="1"/>
</dbReference>
<dbReference type="GO" id="GO:0003677">
    <property type="term" value="F:DNA binding"/>
    <property type="evidence" value="ECO:0007669"/>
    <property type="project" value="UniProtKB-UniRule"/>
</dbReference>
<dbReference type="KEGG" id="buz:AYM40_24980"/>
<dbReference type="OrthoDB" id="9798857at2"/>
<evidence type="ECO:0000256" key="4">
    <source>
        <dbReference type="PROSITE-ProRule" id="PRU00335"/>
    </source>
</evidence>
<accession>A0A160FRW6</accession>
<dbReference type="STRING" id="1804984.AYM40_24980"/>
<dbReference type="Proteomes" id="UP000076852">
    <property type="component" value="Chromosome 2"/>
</dbReference>
<evidence type="ECO:0000313" key="7">
    <source>
        <dbReference type="Proteomes" id="UP000076852"/>
    </source>
</evidence>
<dbReference type="PROSITE" id="PS50977">
    <property type="entry name" value="HTH_TETR_2"/>
    <property type="match status" value="1"/>
</dbReference>